<dbReference type="EMBL" id="VXRG01000028">
    <property type="protein sequence ID" value="MXY92352.1"/>
    <property type="molecule type" value="Genomic_DNA"/>
</dbReference>
<reference evidence="2" key="1">
    <citation type="submission" date="2019-09" db="EMBL/GenBank/DDBJ databases">
        <title>Characterisation of the sponge microbiome using genome-centric metagenomics.</title>
        <authorList>
            <person name="Engelberts J.P."/>
            <person name="Robbins S.J."/>
            <person name="De Goeij J.M."/>
            <person name="Aranda M."/>
            <person name="Bell S.C."/>
            <person name="Webster N.S."/>
        </authorList>
    </citation>
    <scope>NUCLEOTIDE SEQUENCE</scope>
    <source>
        <strain evidence="2">SB0664_bin_27</strain>
    </source>
</reference>
<dbReference type="Gene3D" id="3.40.50.720">
    <property type="entry name" value="NAD(P)-binding Rossmann-like Domain"/>
    <property type="match status" value="1"/>
</dbReference>
<proteinExistence type="predicted"/>
<name>A0A6B0YRE0_9CHLR</name>
<comment type="caution">
    <text evidence="2">The sequence shown here is derived from an EMBL/GenBank/DDBJ whole genome shotgun (WGS) entry which is preliminary data.</text>
</comment>
<dbReference type="PANTHER" id="PTHR43000">
    <property type="entry name" value="DTDP-D-GLUCOSE 4,6-DEHYDRATASE-RELATED"/>
    <property type="match status" value="1"/>
</dbReference>
<accession>A0A6B0YRE0</accession>
<dbReference type="InterPro" id="IPR016040">
    <property type="entry name" value="NAD(P)-bd_dom"/>
</dbReference>
<sequence>MRVLITGISGFVGSTLAGYLLSDGFNQPLEVHGIVHRADSRIQEIRSRLHLHKGDLRNSSWVEQVVEAVKPQYVFHLAAWSDVRASWDQPWAAYELNIGCQLNLLEAMRRHAPDARVLVVASSEVYGLIEPDDIPVDEDTPLRPNSPYGISKVAQDLMAQQYWFNYGLPTVRVRSFNHIGPGQSDSFVASAFARQIAEIEGGLQEPVLRVGNLEAERDYTDVRDMVRAYWLALQYGEPGGVYNVGTGSSFPVQELLDVLLDLSNVQIRVEQDPERLRPSDVARIVCNPDRFFRKTNWVPAFSLRESLTDVLQYWRGVTGALSSERSKSGQRRQ</sequence>
<feature type="domain" description="NAD(P)-binding" evidence="1">
    <location>
        <begin position="4"/>
        <end position="308"/>
    </location>
</feature>
<dbReference type="Pfam" id="PF16363">
    <property type="entry name" value="GDP_Man_Dehyd"/>
    <property type="match status" value="1"/>
</dbReference>
<evidence type="ECO:0000313" key="2">
    <source>
        <dbReference type="EMBL" id="MXY92352.1"/>
    </source>
</evidence>
<dbReference type="CDD" id="cd05260">
    <property type="entry name" value="GDP_MD_SDR_e"/>
    <property type="match status" value="1"/>
</dbReference>
<dbReference type="SUPFAM" id="SSF51735">
    <property type="entry name" value="NAD(P)-binding Rossmann-fold domains"/>
    <property type="match status" value="1"/>
</dbReference>
<evidence type="ECO:0000259" key="1">
    <source>
        <dbReference type="Pfam" id="PF16363"/>
    </source>
</evidence>
<dbReference type="Gene3D" id="3.90.25.10">
    <property type="entry name" value="UDP-galactose 4-epimerase, domain 1"/>
    <property type="match status" value="1"/>
</dbReference>
<gene>
    <name evidence="2" type="ORF">F4Y42_02780</name>
</gene>
<dbReference type="InterPro" id="IPR036291">
    <property type="entry name" value="NAD(P)-bd_dom_sf"/>
</dbReference>
<protein>
    <submittedName>
        <fullName evidence="2">GDP-mannose 4,6-dehydratase</fullName>
    </submittedName>
</protein>
<dbReference type="AlphaFoldDB" id="A0A6B0YRE0"/>
<organism evidence="2">
    <name type="scientific">Caldilineaceae bacterium SB0664_bin_27</name>
    <dbReference type="NCBI Taxonomy" id="2605260"/>
    <lineage>
        <taxon>Bacteria</taxon>
        <taxon>Bacillati</taxon>
        <taxon>Chloroflexota</taxon>
        <taxon>Caldilineae</taxon>
        <taxon>Caldilineales</taxon>
        <taxon>Caldilineaceae</taxon>
    </lineage>
</organism>